<evidence type="ECO:0000313" key="3">
    <source>
        <dbReference type="EMBL" id="GAA5509263.1"/>
    </source>
</evidence>
<keyword evidence="1" id="KW-0597">Phosphoprotein</keyword>
<dbReference type="PROSITE" id="PS50894">
    <property type="entry name" value="HPT"/>
    <property type="match status" value="1"/>
</dbReference>
<evidence type="ECO:0000313" key="4">
    <source>
        <dbReference type="Proteomes" id="UP001416858"/>
    </source>
</evidence>
<evidence type="ECO:0000256" key="1">
    <source>
        <dbReference type="PROSITE-ProRule" id="PRU00110"/>
    </source>
</evidence>
<gene>
    <name evidence="3" type="ORF">Rcae01_04762</name>
</gene>
<reference evidence="3 4" key="1">
    <citation type="submission" date="2024-02" db="EMBL/GenBank/DDBJ databases">
        <title>Rhodopirellula caenicola NBRC 110016.</title>
        <authorList>
            <person name="Ichikawa N."/>
            <person name="Katano-Makiyama Y."/>
            <person name="Hidaka K."/>
        </authorList>
    </citation>
    <scope>NUCLEOTIDE SEQUENCE [LARGE SCALE GENOMIC DNA]</scope>
    <source>
        <strain evidence="3 4">NBRC 110016</strain>
    </source>
</reference>
<feature type="modified residue" description="Phosphohistidine" evidence="1">
    <location>
        <position position="62"/>
    </location>
</feature>
<dbReference type="RefSeq" id="WP_345686183.1">
    <property type="nucleotide sequence ID" value="NZ_BAABRO010000013.1"/>
</dbReference>
<comment type="caution">
    <text evidence="3">The sequence shown here is derived from an EMBL/GenBank/DDBJ whole genome shotgun (WGS) entry which is preliminary data.</text>
</comment>
<feature type="domain" description="HPt" evidence="2">
    <location>
        <begin position="23"/>
        <end position="120"/>
    </location>
</feature>
<dbReference type="SUPFAM" id="SSF47226">
    <property type="entry name" value="Histidine-containing phosphotransfer domain, HPT domain"/>
    <property type="match status" value="1"/>
</dbReference>
<dbReference type="Gene3D" id="1.20.120.160">
    <property type="entry name" value="HPT domain"/>
    <property type="match status" value="1"/>
</dbReference>
<dbReference type="InterPro" id="IPR036641">
    <property type="entry name" value="HPT_dom_sf"/>
</dbReference>
<name>A0ABP9VVU0_9BACT</name>
<dbReference type="Proteomes" id="UP001416858">
    <property type="component" value="Unassembled WGS sequence"/>
</dbReference>
<accession>A0ABP9VVU0</accession>
<dbReference type="EMBL" id="BAABRO010000013">
    <property type="protein sequence ID" value="GAA5509263.1"/>
    <property type="molecule type" value="Genomic_DNA"/>
</dbReference>
<organism evidence="3 4">
    <name type="scientific">Novipirellula caenicola</name>
    <dbReference type="NCBI Taxonomy" id="1536901"/>
    <lineage>
        <taxon>Bacteria</taxon>
        <taxon>Pseudomonadati</taxon>
        <taxon>Planctomycetota</taxon>
        <taxon>Planctomycetia</taxon>
        <taxon>Pirellulales</taxon>
        <taxon>Pirellulaceae</taxon>
        <taxon>Novipirellula</taxon>
    </lineage>
</organism>
<evidence type="ECO:0000259" key="2">
    <source>
        <dbReference type="PROSITE" id="PS50894"/>
    </source>
</evidence>
<keyword evidence="4" id="KW-1185">Reference proteome</keyword>
<dbReference type="InterPro" id="IPR008207">
    <property type="entry name" value="Sig_transdc_His_kin_Hpt_dom"/>
</dbReference>
<sequence>MTTTEPSMPIIDREQLIQRMMGSAEMAKRMLSRFVETSRNECDLIESTVRMGDKSSLASLAHRHKGTAQTMASARVAQVAAALETRAHCDETSELLAMVDELRSLHGEVRNFLHDEFSESVPAVRGEQK</sequence>
<dbReference type="Pfam" id="PF01627">
    <property type="entry name" value="Hpt"/>
    <property type="match status" value="1"/>
</dbReference>
<protein>
    <recommendedName>
        <fullName evidence="2">HPt domain-containing protein</fullName>
    </recommendedName>
</protein>
<proteinExistence type="predicted"/>